<evidence type="ECO:0000256" key="1">
    <source>
        <dbReference type="ARBA" id="ARBA00022801"/>
    </source>
</evidence>
<reference evidence="6 7" key="1">
    <citation type="submission" date="2022-06" db="EMBL/GenBank/DDBJ databases">
        <title>Paraconexibacter antarcticus.</title>
        <authorList>
            <person name="Kim C.S."/>
        </authorList>
    </citation>
    <scope>NUCLEOTIDE SEQUENCE [LARGE SCALE GENOMIC DNA]</scope>
    <source>
        <strain evidence="6 7">02-257</strain>
    </source>
</reference>
<dbReference type="PROSITE" id="PS51635">
    <property type="entry name" value="PNPLA"/>
    <property type="match status" value="1"/>
</dbReference>
<evidence type="ECO:0000313" key="7">
    <source>
        <dbReference type="Proteomes" id="UP001056035"/>
    </source>
</evidence>
<dbReference type="Proteomes" id="UP001056035">
    <property type="component" value="Chromosome"/>
</dbReference>
<gene>
    <name evidence="6" type="ORF">NBH00_20230</name>
</gene>
<dbReference type="PANTHER" id="PTHR14226">
    <property type="entry name" value="NEUROPATHY TARGET ESTERASE/SWISS CHEESE D.MELANOGASTER"/>
    <property type="match status" value="1"/>
</dbReference>
<evidence type="ECO:0000256" key="2">
    <source>
        <dbReference type="ARBA" id="ARBA00022963"/>
    </source>
</evidence>
<dbReference type="InterPro" id="IPR050301">
    <property type="entry name" value="NTE"/>
</dbReference>
<accession>A0ABY5DQZ0</accession>
<comment type="caution">
    <text evidence="4">Lacks conserved residue(s) required for the propagation of feature annotation.</text>
</comment>
<evidence type="ECO:0000259" key="5">
    <source>
        <dbReference type="PROSITE" id="PS51635"/>
    </source>
</evidence>
<feature type="short sequence motif" description="DGA/G" evidence="4">
    <location>
        <begin position="153"/>
        <end position="155"/>
    </location>
</feature>
<dbReference type="InterPro" id="IPR002641">
    <property type="entry name" value="PNPLA_dom"/>
</dbReference>
<dbReference type="SUPFAM" id="SSF52151">
    <property type="entry name" value="FabD/lysophospholipase-like"/>
    <property type="match status" value="1"/>
</dbReference>
<feature type="domain" description="PNPLA" evidence="5">
    <location>
        <begin position="6"/>
        <end position="166"/>
    </location>
</feature>
<keyword evidence="1 4" id="KW-0378">Hydrolase</keyword>
<sequence length="335" mass="34587">MTKVSLALGSGGARGYAHIGAIQVLEERGLEVVAVAGSSMGALVGGVYAAGELAAYTEWAVGLNQLDVLRLLDLSLSAPGAIRAERVLSRVRELLAGRRIEDLPIPFTAVATDLLARREVWFQRGPVDEAISASIAIPGIFPPVLLNGRMLVDGGLMDPVPVAPTAAVPADLTIAISLGGERSAGGAGPAGAAVVSGSAAETAEPRPIDEWAERFRRGAAQALDTDMAKSLLARFPAAAEEAAARVTVPAAAAAAAAPAPPGLTKLDVMNQALEAMQDVVTRYRLAGSPPDLLVTIPKDACRTLDFHRAAPMIEIGRRRMGEALDEAGFSADRPG</sequence>
<keyword evidence="3 4" id="KW-0443">Lipid metabolism</keyword>
<keyword evidence="7" id="KW-1185">Reference proteome</keyword>
<dbReference type="Gene3D" id="3.40.1090.10">
    <property type="entry name" value="Cytosolic phospholipase A2 catalytic domain"/>
    <property type="match status" value="2"/>
</dbReference>
<dbReference type="InterPro" id="IPR016035">
    <property type="entry name" value="Acyl_Trfase/lysoPLipase"/>
</dbReference>
<feature type="active site" description="Nucleophile" evidence="4">
    <location>
        <position position="39"/>
    </location>
</feature>
<dbReference type="Pfam" id="PF01734">
    <property type="entry name" value="Patatin"/>
    <property type="match status" value="1"/>
</dbReference>
<name>A0ABY5DQZ0_9ACTN</name>
<feature type="short sequence motif" description="GXSXG" evidence="4">
    <location>
        <begin position="37"/>
        <end position="41"/>
    </location>
</feature>
<evidence type="ECO:0000313" key="6">
    <source>
        <dbReference type="EMBL" id="UTI63658.1"/>
    </source>
</evidence>
<dbReference type="RefSeq" id="WP_254570382.1">
    <property type="nucleotide sequence ID" value="NZ_CP098502.1"/>
</dbReference>
<dbReference type="EMBL" id="CP098502">
    <property type="protein sequence ID" value="UTI63658.1"/>
    <property type="molecule type" value="Genomic_DNA"/>
</dbReference>
<proteinExistence type="predicted"/>
<evidence type="ECO:0000256" key="4">
    <source>
        <dbReference type="PROSITE-ProRule" id="PRU01161"/>
    </source>
</evidence>
<protein>
    <submittedName>
        <fullName evidence="6">Patatin-like phospholipase family protein</fullName>
    </submittedName>
</protein>
<keyword evidence="2 4" id="KW-0442">Lipid degradation</keyword>
<feature type="active site" description="Proton acceptor" evidence="4">
    <location>
        <position position="153"/>
    </location>
</feature>
<dbReference type="PANTHER" id="PTHR14226:SF76">
    <property type="entry name" value="NTE FAMILY PROTEIN RSSA"/>
    <property type="match status" value="1"/>
</dbReference>
<organism evidence="6 7">
    <name type="scientific">Paraconexibacter antarcticus</name>
    <dbReference type="NCBI Taxonomy" id="2949664"/>
    <lineage>
        <taxon>Bacteria</taxon>
        <taxon>Bacillati</taxon>
        <taxon>Actinomycetota</taxon>
        <taxon>Thermoleophilia</taxon>
        <taxon>Solirubrobacterales</taxon>
        <taxon>Paraconexibacteraceae</taxon>
        <taxon>Paraconexibacter</taxon>
    </lineage>
</organism>
<evidence type="ECO:0000256" key="3">
    <source>
        <dbReference type="ARBA" id="ARBA00023098"/>
    </source>
</evidence>